<protein>
    <submittedName>
        <fullName evidence="1">Uncharacterized protein</fullName>
    </submittedName>
</protein>
<accession>A0A3M9MW08</accession>
<dbReference type="InterPro" id="IPR027417">
    <property type="entry name" value="P-loop_NTPase"/>
</dbReference>
<comment type="caution">
    <text evidence="1">The sequence shown here is derived from an EMBL/GenBank/DDBJ whole genome shotgun (WGS) entry which is preliminary data.</text>
</comment>
<dbReference type="EMBL" id="RJJE01000009">
    <property type="protein sequence ID" value="RNI29724.1"/>
    <property type="molecule type" value="Genomic_DNA"/>
</dbReference>
<organism evidence="1 2">
    <name type="scientific">Rufibacter immobilis</name>
    <dbReference type="NCBI Taxonomy" id="1348778"/>
    <lineage>
        <taxon>Bacteria</taxon>
        <taxon>Pseudomonadati</taxon>
        <taxon>Bacteroidota</taxon>
        <taxon>Cytophagia</taxon>
        <taxon>Cytophagales</taxon>
        <taxon>Hymenobacteraceae</taxon>
        <taxon>Rufibacter</taxon>
    </lineage>
</organism>
<dbReference type="InterPro" id="IPR059206">
    <property type="entry name" value="Sll1717-like"/>
</dbReference>
<dbReference type="RefSeq" id="WP_123132807.1">
    <property type="nucleotide sequence ID" value="NZ_RJJE01000009.1"/>
</dbReference>
<dbReference type="OrthoDB" id="100386at2"/>
<dbReference type="Proteomes" id="UP000271010">
    <property type="component" value="Unassembled WGS sequence"/>
</dbReference>
<evidence type="ECO:0000313" key="2">
    <source>
        <dbReference type="Proteomes" id="UP000271010"/>
    </source>
</evidence>
<dbReference type="AlphaFoldDB" id="A0A3M9MW08"/>
<sequence>MTQIRLSDIYLGVNDGKKEALYRNDFEKFFVDYNNNYADILKPQKYIILGRKGSGKTILAEFIKKQSESDPIWFCEIKSYKDFRFHELVNFKTNDISPNEYTSIWRWIVLIDFAKLIIEDNGIQDTENKRKLEKFFRENYYSLDIDAKKVIEITKGGKINGKILKEILDVGAEVNKQTKFTESSYLTYLEDLEKVVIKLLNNSNSNYTLIYDELDDRFQNDSFYKNSIISLIKTADSLNCAILEKRIKAKVILLIRSDIFSILNDTDLNKIKLTNTVSINWGDKVSPDSPLIHLIVQKAKRSTQYLNQFSDKEIFETLFPQNIKGVSPDRFILERTLFRPRDIITFLNLIIEKYPFSNYFGWKGFVELKAKYSEYFYDEIRNEMLGHISQEEIDQGLRLLKNFNKHFFHFDELNTYYERQKKHYPNIDLEKLLISFFKFNVIGNKWHNSFKNKEYYTWSHRDTKAEIDFDKQIVVHLALREQLSM</sequence>
<dbReference type="SUPFAM" id="SSF52540">
    <property type="entry name" value="P-loop containing nucleoside triphosphate hydrolases"/>
    <property type="match status" value="1"/>
</dbReference>
<proteinExistence type="predicted"/>
<gene>
    <name evidence="1" type="ORF">EFA69_09240</name>
</gene>
<keyword evidence="2" id="KW-1185">Reference proteome</keyword>
<name>A0A3M9MW08_9BACT</name>
<reference evidence="1 2" key="1">
    <citation type="submission" date="2018-11" db="EMBL/GenBank/DDBJ databases">
        <title>Rufibacter latericius sp. nov., isolated from water in Baiyang Lake.</title>
        <authorList>
            <person name="Yang Y."/>
        </authorList>
    </citation>
    <scope>NUCLEOTIDE SEQUENCE [LARGE SCALE GENOMIC DNA]</scope>
    <source>
        <strain evidence="1 2">MCC P1</strain>
    </source>
</reference>
<evidence type="ECO:0000313" key="1">
    <source>
        <dbReference type="EMBL" id="RNI29724.1"/>
    </source>
</evidence>
<dbReference type="NCBIfam" id="NF047389">
    <property type="entry name" value="ATPase_Sll1717"/>
    <property type="match status" value="1"/>
</dbReference>